<dbReference type="GO" id="GO:0005524">
    <property type="term" value="F:ATP binding"/>
    <property type="evidence" value="ECO:0007669"/>
    <property type="project" value="UniProtKB-KW"/>
</dbReference>
<evidence type="ECO:0000256" key="2">
    <source>
        <dbReference type="ARBA" id="ARBA00022741"/>
    </source>
</evidence>
<accession>A0A1M5SPN3</accession>
<organism evidence="6 7">
    <name type="scientific">Tepidibacter thalassicus DSM 15285</name>
    <dbReference type="NCBI Taxonomy" id="1123350"/>
    <lineage>
        <taxon>Bacteria</taxon>
        <taxon>Bacillati</taxon>
        <taxon>Bacillota</taxon>
        <taxon>Clostridia</taxon>
        <taxon>Peptostreptococcales</taxon>
        <taxon>Peptostreptococcaceae</taxon>
        <taxon>Tepidibacter</taxon>
    </lineage>
</organism>
<evidence type="ECO:0000256" key="1">
    <source>
        <dbReference type="ARBA" id="ARBA00022448"/>
    </source>
</evidence>
<keyword evidence="2" id="KW-0547">Nucleotide-binding</keyword>
<dbReference type="PROSITE" id="PS50893">
    <property type="entry name" value="ABC_TRANSPORTER_2"/>
    <property type="match status" value="1"/>
</dbReference>
<evidence type="ECO:0000313" key="7">
    <source>
        <dbReference type="Proteomes" id="UP000242520"/>
    </source>
</evidence>
<keyword evidence="7" id="KW-1185">Reference proteome</keyword>
<evidence type="ECO:0000259" key="5">
    <source>
        <dbReference type="PROSITE" id="PS50893"/>
    </source>
</evidence>
<dbReference type="STRING" id="1123350.SAMN02744040_01847"/>
<gene>
    <name evidence="6" type="ORF">SAMN02744040_01847</name>
</gene>
<evidence type="ECO:0000256" key="3">
    <source>
        <dbReference type="ARBA" id="ARBA00022840"/>
    </source>
</evidence>
<sequence>MLKVQNVSFSYKDKVVLDDISFSMGKGKFLSIIGPNGSGKTTLLNLLTGYLEKKTGSIKFLGKEIKNYSVEELSRNFAIINQNTNIRFPFTCLEIVMMGRNPFRERMKKLSENDMEIVYKSMEITDTLKFSDSLITQISGGEFQRVMLARALSQKPSILFLDEAFSAMDISQRIKSLKLIKGLVIKEGLTVVSIIHDLNLAYMFSDEVCVLKEGKMVAFGKCSDIMTADFINEVFDINVDRIDNRGFLIML</sequence>
<dbReference type="FunFam" id="3.40.50.300:FF:000134">
    <property type="entry name" value="Iron-enterobactin ABC transporter ATP-binding protein"/>
    <property type="match status" value="1"/>
</dbReference>
<dbReference type="InterPro" id="IPR003593">
    <property type="entry name" value="AAA+_ATPase"/>
</dbReference>
<dbReference type="PROSITE" id="PS00211">
    <property type="entry name" value="ABC_TRANSPORTER_1"/>
    <property type="match status" value="1"/>
</dbReference>
<dbReference type="PANTHER" id="PTHR42794:SF1">
    <property type="entry name" value="HEMIN IMPORT ATP-BINDING PROTEIN HMUV"/>
    <property type="match status" value="1"/>
</dbReference>
<keyword evidence="3 6" id="KW-0067">ATP-binding</keyword>
<proteinExistence type="predicted"/>
<dbReference type="PANTHER" id="PTHR42794">
    <property type="entry name" value="HEMIN IMPORT ATP-BINDING PROTEIN HMUV"/>
    <property type="match status" value="1"/>
</dbReference>
<reference evidence="7" key="1">
    <citation type="submission" date="2016-11" db="EMBL/GenBank/DDBJ databases">
        <authorList>
            <person name="Varghese N."/>
            <person name="Submissions S."/>
        </authorList>
    </citation>
    <scope>NUCLEOTIDE SEQUENCE [LARGE SCALE GENOMIC DNA]</scope>
    <source>
        <strain evidence="7">DSM 15285</strain>
    </source>
</reference>
<feature type="domain" description="ABC transporter" evidence="5">
    <location>
        <begin position="2"/>
        <end position="238"/>
    </location>
</feature>
<dbReference type="SMART" id="SM00382">
    <property type="entry name" value="AAA"/>
    <property type="match status" value="1"/>
</dbReference>
<dbReference type="OrthoDB" id="9799337at2"/>
<dbReference type="Gene3D" id="3.40.50.300">
    <property type="entry name" value="P-loop containing nucleotide triphosphate hydrolases"/>
    <property type="match status" value="1"/>
</dbReference>
<dbReference type="CDD" id="cd03214">
    <property type="entry name" value="ABC_Iron-Siderophores_B12_Hemin"/>
    <property type="match status" value="1"/>
</dbReference>
<dbReference type="InterPro" id="IPR003439">
    <property type="entry name" value="ABC_transporter-like_ATP-bd"/>
</dbReference>
<dbReference type="Proteomes" id="UP000242520">
    <property type="component" value="Unassembled WGS sequence"/>
</dbReference>
<keyword evidence="1" id="KW-0813">Transport</keyword>
<evidence type="ECO:0000313" key="6">
    <source>
        <dbReference type="EMBL" id="SHH40298.1"/>
    </source>
</evidence>
<dbReference type="InterPro" id="IPR017871">
    <property type="entry name" value="ABC_transporter-like_CS"/>
</dbReference>
<dbReference type="RefSeq" id="WP_072725772.1">
    <property type="nucleotide sequence ID" value="NZ_FQXH01000022.1"/>
</dbReference>
<dbReference type="AlphaFoldDB" id="A0A1M5SPN3"/>
<keyword evidence="4" id="KW-1278">Translocase</keyword>
<name>A0A1M5SPN3_9FIRM</name>
<dbReference type="SUPFAM" id="SSF52540">
    <property type="entry name" value="P-loop containing nucleoside triphosphate hydrolases"/>
    <property type="match status" value="1"/>
</dbReference>
<evidence type="ECO:0000256" key="4">
    <source>
        <dbReference type="ARBA" id="ARBA00022967"/>
    </source>
</evidence>
<dbReference type="InterPro" id="IPR027417">
    <property type="entry name" value="P-loop_NTPase"/>
</dbReference>
<dbReference type="Pfam" id="PF00005">
    <property type="entry name" value="ABC_tran"/>
    <property type="match status" value="1"/>
</dbReference>
<dbReference type="EMBL" id="FQXH01000022">
    <property type="protein sequence ID" value="SHH40298.1"/>
    <property type="molecule type" value="Genomic_DNA"/>
</dbReference>
<dbReference type="GO" id="GO:0016887">
    <property type="term" value="F:ATP hydrolysis activity"/>
    <property type="evidence" value="ECO:0007669"/>
    <property type="project" value="InterPro"/>
</dbReference>
<protein>
    <submittedName>
        <fullName evidence="6">Iron complex transport system ATP-binding protein</fullName>
    </submittedName>
</protein>